<dbReference type="InterPro" id="IPR011491">
    <property type="entry name" value="FlgE_D2"/>
</dbReference>
<keyword evidence="4 5" id="KW-0975">Bacterial flagellum</keyword>
<keyword evidence="10" id="KW-0969">Cilium</keyword>
<dbReference type="InterPro" id="IPR001444">
    <property type="entry name" value="Flag_bb_rod_N"/>
</dbReference>
<reference evidence="10 11" key="1">
    <citation type="journal article" date="2013" name="Genome Announc.">
        <title>Draft genome sequences for three mercury-methylating, sulfate-reducing bacteria.</title>
        <authorList>
            <person name="Brown S.D."/>
            <person name="Hurt R.A.Jr."/>
            <person name="Gilmour C.C."/>
            <person name="Elias D.A."/>
        </authorList>
    </citation>
    <scope>NUCLEOTIDE SEQUENCE [LARGE SCALE GENOMIC DNA]</scope>
    <source>
        <strain evidence="10 11">DSM 16529</strain>
    </source>
</reference>
<dbReference type="Pfam" id="PF00460">
    <property type="entry name" value="Flg_bb_rod"/>
    <property type="match status" value="1"/>
</dbReference>
<evidence type="ECO:0000256" key="5">
    <source>
        <dbReference type="RuleBase" id="RU362116"/>
    </source>
</evidence>
<dbReference type="PROSITE" id="PS00588">
    <property type="entry name" value="FLAGELLA_BB_ROD"/>
    <property type="match status" value="1"/>
</dbReference>
<proteinExistence type="inferred from homology"/>
<dbReference type="GO" id="GO:0009424">
    <property type="term" value="C:bacterial-type flagellum hook"/>
    <property type="evidence" value="ECO:0007669"/>
    <property type="project" value="TreeGrafter"/>
</dbReference>
<evidence type="ECO:0000256" key="4">
    <source>
        <dbReference type="ARBA" id="ARBA00023143"/>
    </source>
</evidence>
<evidence type="ECO:0000259" key="8">
    <source>
        <dbReference type="Pfam" id="PF07559"/>
    </source>
</evidence>
<gene>
    <name evidence="10" type="ORF">dsat_0375</name>
</gene>
<feature type="domain" description="Flagellar basal body rod protein N-terminal" evidence="6">
    <location>
        <begin position="10"/>
        <end position="37"/>
    </location>
</feature>
<keyword evidence="10" id="KW-0966">Cell projection</keyword>
<comment type="subcellular location">
    <subcellularLocation>
        <location evidence="1 5">Bacterial flagellum basal body</location>
    </subcellularLocation>
</comment>
<feature type="domain" description="Flagellar hook protein FlgE/F/G-like D1" evidence="9">
    <location>
        <begin position="88"/>
        <end position="142"/>
    </location>
</feature>
<feature type="domain" description="Flagellar hook protein FlgE D2" evidence="8">
    <location>
        <begin position="210"/>
        <end position="434"/>
    </location>
</feature>
<accession>S7UGI0</accession>
<dbReference type="NCBIfam" id="TIGR03506">
    <property type="entry name" value="FlgEFG_subfam"/>
    <property type="match status" value="1"/>
</dbReference>
<dbReference type="SUPFAM" id="SSF117143">
    <property type="entry name" value="Flagellar hook protein flgE"/>
    <property type="match status" value="1"/>
</dbReference>
<comment type="caution">
    <text evidence="10">The sequence shown here is derived from an EMBL/GenBank/DDBJ whole genome shotgun (WGS) entry which is preliminary data.</text>
</comment>
<dbReference type="RefSeq" id="WP_020887069.1">
    <property type="nucleotide sequence ID" value="NZ_ATHI01000026.1"/>
</dbReference>
<dbReference type="Proteomes" id="UP000014975">
    <property type="component" value="Unassembled WGS sequence"/>
</dbReference>
<evidence type="ECO:0000259" key="6">
    <source>
        <dbReference type="Pfam" id="PF00460"/>
    </source>
</evidence>
<evidence type="ECO:0000256" key="2">
    <source>
        <dbReference type="ARBA" id="ARBA00009677"/>
    </source>
</evidence>
<comment type="similarity">
    <text evidence="2 5">Belongs to the flagella basal body rod proteins family.</text>
</comment>
<dbReference type="AlphaFoldDB" id="S7UGI0"/>
<dbReference type="PANTHER" id="PTHR30435">
    <property type="entry name" value="FLAGELLAR PROTEIN"/>
    <property type="match status" value="1"/>
</dbReference>
<dbReference type="PATRIC" id="fig|1121439.3.peg.1723"/>
<dbReference type="InterPro" id="IPR020013">
    <property type="entry name" value="Flagellar_FlgE/F/G"/>
</dbReference>
<dbReference type="OrthoDB" id="9804559at2"/>
<dbReference type="Pfam" id="PF07559">
    <property type="entry name" value="FlgE_D2"/>
    <property type="match status" value="1"/>
</dbReference>
<keyword evidence="10" id="KW-0282">Flagellum</keyword>
<dbReference type="Pfam" id="PF22692">
    <property type="entry name" value="LlgE_F_G_D1"/>
    <property type="match status" value="1"/>
</dbReference>
<dbReference type="GO" id="GO:0071978">
    <property type="term" value="P:bacterial-type flagellum-dependent swarming motility"/>
    <property type="evidence" value="ECO:0007669"/>
    <property type="project" value="TreeGrafter"/>
</dbReference>
<keyword evidence="11" id="KW-1185">Reference proteome</keyword>
<dbReference type="GO" id="GO:0005829">
    <property type="term" value="C:cytosol"/>
    <property type="evidence" value="ECO:0007669"/>
    <property type="project" value="TreeGrafter"/>
</dbReference>
<dbReference type="PANTHER" id="PTHR30435:SF1">
    <property type="entry name" value="FLAGELLAR HOOK PROTEIN FLGE"/>
    <property type="match status" value="1"/>
</dbReference>
<name>S7UGI0_9BACT</name>
<dbReference type="Pfam" id="PF06429">
    <property type="entry name" value="Flg_bbr_C"/>
    <property type="match status" value="1"/>
</dbReference>
<dbReference type="InterPro" id="IPR037925">
    <property type="entry name" value="FlgE/F/G-like"/>
</dbReference>
<evidence type="ECO:0000313" key="10">
    <source>
        <dbReference type="EMBL" id="EPR32934.1"/>
    </source>
</evidence>
<evidence type="ECO:0000313" key="11">
    <source>
        <dbReference type="Proteomes" id="UP000014975"/>
    </source>
</evidence>
<dbReference type="GO" id="GO:0009425">
    <property type="term" value="C:bacterial-type flagellum basal body"/>
    <property type="evidence" value="ECO:0007669"/>
    <property type="project" value="UniProtKB-SubCell"/>
</dbReference>
<dbReference type="InterPro" id="IPR053967">
    <property type="entry name" value="LlgE_F_G-like_D1"/>
</dbReference>
<dbReference type="eggNOG" id="COG1749">
    <property type="taxonomic scope" value="Bacteria"/>
</dbReference>
<protein>
    <recommendedName>
        <fullName evidence="3 5">Flagellar hook protein FlgE</fullName>
    </recommendedName>
</protein>
<sequence>MGLSAALFSGITGLSAHGEKMSVLGNNIANVNTVGFKSSRMHFEDAISQNVATAQGVGQVGRGVKIGAILSDFSQGSFETTNESTDLAIGGSGFFLVKVKNEEQVYYTRAGNFRFDRDGYLVDPHGYVLQGWEVDDTRLTAATTTAAAISSASTRIKGVPTDIRLENFQSSPRETSSVTIITNLDSGEPSRSSDPVDPFFAMFKRWDGQADQPIGQTQYAYQTTLKVYDENGSSHNLSVFFDPVTVSNAGGRKVWEFIVSVPPSEDGRFFTTSGGARIELRNTSAAGLLATGTLTFNAAGELENMSLFQLQSGAMPNPGNLMDLSNWRTPQTFSQNGYPMVVANFLSRDRASFTDSADATSSNVLIELNFGLRSLETQWRSGSVSNAAALSGLPANGATVQNFLPGFNDSERAALATTSFSAGSTTIFQSQDGFSAGFLQNISVNRDGVLTGRYSNGQVLKLYVITLANFNNNWGLTREGGNLFAETRESGPAVTNRPNTAGLGSIASNSLEQSNVDMAREFVKMITTQRGFQANSKVITTTDTMLGELIQLKR</sequence>
<dbReference type="InterPro" id="IPR019776">
    <property type="entry name" value="Flagellar_basal_body_rod_CS"/>
</dbReference>
<comment type="function">
    <text evidence="5">A flexible structure which links the flagellar filament to the drive apparatus in the basal body.</text>
</comment>
<evidence type="ECO:0000259" key="9">
    <source>
        <dbReference type="Pfam" id="PF22692"/>
    </source>
</evidence>
<dbReference type="InterPro" id="IPR010930">
    <property type="entry name" value="Flg_bb/hook_C_dom"/>
</dbReference>
<feature type="domain" description="Flagellar basal-body/hook protein C-terminal" evidence="7">
    <location>
        <begin position="508"/>
        <end position="552"/>
    </location>
</feature>
<evidence type="ECO:0000256" key="1">
    <source>
        <dbReference type="ARBA" id="ARBA00004117"/>
    </source>
</evidence>
<dbReference type="Gene3D" id="2.60.98.20">
    <property type="entry name" value="Flagellar hook protein FlgE"/>
    <property type="match status" value="1"/>
</dbReference>
<dbReference type="InterPro" id="IPR037058">
    <property type="entry name" value="Falgellar_hook_FlgE_sf"/>
</dbReference>
<dbReference type="EMBL" id="ATHI01000026">
    <property type="protein sequence ID" value="EPR32934.1"/>
    <property type="molecule type" value="Genomic_DNA"/>
</dbReference>
<evidence type="ECO:0000259" key="7">
    <source>
        <dbReference type="Pfam" id="PF06429"/>
    </source>
</evidence>
<evidence type="ECO:0000256" key="3">
    <source>
        <dbReference type="ARBA" id="ARBA00019015"/>
    </source>
</evidence>
<dbReference type="STRING" id="1121439.dsat_0375"/>
<organism evidence="10 11">
    <name type="scientific">Alkalidesulfovibrio alkalitolerans DSM 16529</name>
    <dbReference type="NCBI Taxonomy" id="1121439"/>
    <lineage>
        <taxon>Bacteria</taxon>
        <taxon>Pseudomonadati</taxon>
        <taxon>Thermodesulfobacteriota</taxon>
        <taxon>Desulfovibrionia</taxon>
        <taxon>Desulfovibrionales</taxon>
        <taxon>Desulfovibrionaceae</taxon>
        <taxon>Alkalidesulfovibrio</taxon>
    </lineage>
</organism>